<proteinExistence type="predicted"/>
<dbReference type="AlphaFoldDB" id="A0A699SBX7"/>
<name>A0A699SBX7_TANCI</name>
<evidence type="ECO:0000256" key="1">
    <source>
        <dbReference type="SAM" id="MobiDB-lite"/>
    </source>
</evidence>
<gene>
    <name evidence="2" type="ORF">Tci_867001</name>
</gene>
<comment type="caution">
    <text evidence="2">The sequence shown here is derived from an EMBL/GenBank/DDBJ whole genome shotgun (WGS) entry which is preliminary data.</text>
</comment>
<feature type="compositionally biased region" description="Polar residues" evidence="1">
    <location>
        <begin position="80"/>
        <end position="95"/>
    </location>
</feature>
<feature type="region of interest" description="Disordered" evidence="1">
    <location>
        <begin position="51"/>
        <end position="95"/>
    </location>
</feature>
<sequence length="95" mass="9307">MGGAAAGGRSVCAGRSPGQNGRDAVARGGAHAPRPQPVHYGLAGYVAVAGGPAARKPQPYPAASSLPPPSAAWSRVSGMKTRNTTKPATAMAAST</sequence>
<accession>A0A699SBX7</accession>
<protein>
    <submittedName>
        <fullName evidence="2">Uncharacterized protein</fullName>
    </submittedName>
</protein>
<organism evidence="2">
    <name type="scientific">Tanacetum cinerariifolium</name>
    <name type="common">Dalmatian daisy</name>
    <name type="synonym">Chrysanthemum cinerariifolium</name>
    <dbReference type="NCBI Taxonomy" id="118510"/>
    <lineage>
        <taxon>Eukaryota</taxon>
        <taxon>Viridiplantae</taxon>
        <taxon>Streptophyta</taxon>
        <taxon>Embryophyta</taxon>
        <taxon>Tracheophyta</taxon>
        <taxon>Spermatophyta</taxon>
        <taxon>Magnoliopsida</taxon>
        <taxon>eudicotyledons</taxon>
        <taxon>Gunneridae</taxon>
        <taxon>Pentapetalae</taxon>
        <taxon>asterids</taxon>
        <taxon>campanulids</taxon>
        <taxon>Asterales</taxon>
        <taxon>Asteraceae</taxon>
        <taxon>Asteroideae</taxon>
        <taxon>Anthemideae</taxon>
        <taxon>Anthemidinae</taxon>
        <taxon>Tanacetum</taxon>
    </lineage>
</organism>
<dbReference type="EMBL" id="BKCJ011152075">
    <property type="protein sequence ID" value="GFC95031.1"/>
    <property type="molecule type" value="Genomic_DNA"/>
</dbReference>
<reference evidence="2" key="1">
    <citation type="journal article" date="2019" name="Sci. Rep.">
        <title>Draft genome of Tanacetum cinerariifolium, the natural source of mosquito coil.</title>
        <authorList>
            <person name="Yamashiro T."/>
            <person name="Shiraishi A."/>
            <person name="Satake H."/>
            <person name="Nakayama K."/>
        </authorList>
    </citation>
    <scope>NUCLEOTIDE SEQUENCE</scope>
</reference>
<evidence type="ECO:0000313" key="2">
    <source>
        <dbReference type="EMBL" id="GFC95031.1"/>
    </source>
</evidence>
<feature type="region of interest" description="Disordered" evidence="1">
    <location>
        <begin position="1"/>
        <end position="35"/>
    </location>
</feature>